<evidence type="ECO:0000256" key="3">
    <source>
        <dbReference type="ARBA" id="ARBA00022840"/>
    </source>
</evidence>
<evidence type="ECO:0000256" key="1">
    <source>
        <dbReference type="ARBA" id="ARBA00022448"/>
    </source>
</evidence>
<dbReference type="CDD" id="cd03214">
    <property type="entry name" value="ABC_Iron-Siderophores_B12_Hemin"/>
    <property type="match status" value="1"/>
</dbReference>
<keyword evidence="3 6" id="KW-0067">ATP-binding</keyword>
<protein>
    <submittedName>
        <fullName evidence="6">ABC transporter ATP-binding protein</fullName>
    </submittedName>
</protein>
<evidence type="ECO:0000259" key="5">
    <source>
        <dbReference type="PROSITE" id="PS50893"/>
    </source>
</evidence>
<keyword evidence="1" id="KW-0813">Transport</keyword>
<reference evidence="6 7" key="1">
    <citation type="submission" date="2020-01" db="EMBL/GenBank/DDBJ databases">
        <title>Insect and environment-associated Actinomycetes.</title>
        <authorList>
            <person name="Currrie C."/>
            <person name="Chevrette M."/>
            <person name="Carlson C."/>
            <person name="Stubbendieck R."/>
            <person name="Wendt-Pienkowski E."/>
        </authorList>
    </citation>
    <scope>NUCLEOTIDE SEQUENCE [LARGE SCALE GENOMIC DNA]</scope>
    <source>
        <strain evidence="6 7">SID10258</strain>
    </source>
</reference>
<dbReference type="Proteomes" id="UP000475532">
    <property type="component" value="Unassembled WGS sequence"/>
</dbReference>
<dbReference type="InterPro" id="IPR017871">
    <property type="entry name" value="ABC_transporter-like_CS"/>
</dbReference>
<dbReference type="SUPFAM" id="SSF52540">
    <property type="entry name" value="P-loop containing nucleoside triphosphate hydrolases"/>
    <property type="match status" value="1"/>
</dbReference>
<dbReference type="GO" id="GO:0005524">
    <property type="term" value="F:ATP binding"/>
    <property type="evidence" value="ECO:0007669"/>
    <property type="project" value="UniProtKB-KW"/>
</dbReference>
<feature type="region of interest" description="Disordered" evidence="4">
    <location>
        <begin position="256"/>
        <end position="282"/>
    </location>
</feature>
<dbReference type="RefSeq" id="WP_163061965.1">
    <property type="nucleotide sequence ID" value="NZ_JAAGLI010000919.1"/>
</dbReference>
<evidence type="ECO:0000313" key="7">
    <source>
        <dbReference type="Proteomes" id="UP000475532"/>
    </source>
</evidence>
<feature type="domain" description="ABC transporter" evidence="5">
    <location>
        <begin position="2"/>
        <end position="234"/>
    </location>
</feature>
<proteinExistence type="predicted"/>
<gene>
    <name evidence="6" type="ORF">G3I70_33935</name>
</gene>
<dbReference type="Gene3D" id="3.40.50.300">
    <property type="entry name" value="P-loop containing nucleotide triphosphate hydrolases"/>
    <property type="match status" value="1"/>
</dbReference>
<comment type="caution">
    <text evidence="6">The sequence shown here is derived from an EMBL/GenBank/DDBJ whole genome shotgun (WGS) entry which is preliminary data.</text>
</comment>
<dbReference type="EMBL" id="JAAGLI010000919">
    <property type="protein sequence ID" value="NEA27461.1"/>
    <property type="molecule type" value="Genomic_DNA"/>
</dbReference>
<dbReference type="InterPro" id="IPR003593">
    <property type="entry name" value="AAA+_ATPase"/>
</dbReference>
<name>A0A6L9QPM2_9ACTN</name>
<organism evidence="6 7">
    <name type="scientific">Actinomadura bangladeshensis</name>
    <dbReference type="NCBI Taxonomy" id="453573"/>
    <lineage>
        <taxon>Bacteria</taxon>
        <taxon>Bacillati</taxon>
        <taxon>Actinomycetota</taxon>
        <taxon>Actinomycetes</taxon>
        <taxon>Streptosporangiales</taxon>
        <taxon>Thermomonosporaceae</taxon>
        <taxon>Actinomadura</taxon>
    </lineage>
</organism>
<keyword evidence="2" id="KW-0547">Nucleotide-binding</keyword>
<evidence type="ECO:0000256" key="2">
    <source>
        <dbReference type="ARBA" id="ARBA00022741"/>
    </source>
</evidence>
<dbReference type="InterPro" id="IPR003439">
    <property type="entry name" value="ABC_transporter-like_ATP-bd"/>
</dbReference>
<dbReference type="SMART" id="SM00382">
    <property type="entry name" value="AAA"/>
    <property type="match status" value="1"/>
</dbReference>
<dbReference type="PANTHER" id="PTHR42794:SF2">
    <property type="entry name" value="ABC TRANSPORTER ATP-BINDING PROTEIN"/>
    <property type="match status" value="1"/>
</dbReference>
<dbReference type="Pfam" id="PF00005">
    <property type="entry name" value="ABC_tran"/>
    <property type="match status" value="1"/>
</dbReference>
<evidence type="ECO:0000256" key="4">
    <source>
        <dbReference type="SAM" id="MobiDB-lite"/>
    </source>
</evidence>
<dbReference type="PANTHER" id="PTHR42794">
    <property type="entry name" value="HEMIN IMPORT ATP-BINDING PROTEIN HMUV"/>
    <property type="match status" value="1"/>
</dbReference>
<sequence>MIEGRGLSYAYGAATVVRDVDVRAESGRILGLLGPNGSGKTTLVRMLTGIVAPRSGQVLLDGRPLGSVPHRALAREVAVVLQESSGDLPMTVADMVMLGRAPHQSTFSRNSAEDHRIAAAALRRVGARHLADRTFVRLSGGEKQRVMIARALAQQPAHLVLDEPTNHLDIRFQHELLTMIRGLGITTVIVLHDINLAARYCDDVLVLQQGDVVAHGPCAGVLTPELLEGVYGVGVERLETSRGIQFLFHPLDAEPEPGLAPASADARGPFAAAGRPTDHGKE</sequence>
<accession>A0A6L9QPM2</accession>
<dbReference type="PROSITE" id="PS50893">
    <property type="entry name" value="ABC_TRANSPORTER_2"/>
    <property type="match status" value="1"/>
</dbReference>
<dbReference type="FunFam" id="3.40.50.300:FF:000134">
    <property type="entry name" value="Iron-enterobactin ABC transporter ATP-binding protein"/>
    <property type="match status" value="1"/>
</dbReference>
<dbReference type="PROSITE" id="PS00211">
    <property type="entry name" value="ABC_TRANSPORTER_1"/>
    <property type="match status" value="1"/>
</dbReference>
<dbReference type="AlphaFoldDB" id="A0A6L9QPM2"/>
<dbReference type="InterPro" id="IPR027417">
    <property type="entry name" value="P-loop_NTPase"/>
</dbReference>
<evidence type="ECO:0000313" key="6">
    <source>
        <dbReference type="EMBL" id="NEA27461.1"/>
    </source>
</evidence>
<dbReference type="GO" id="GO:0016887">
    <property type="term" value="F:ATP hydrolysis activity"/>
    <property type="evidence" value="ECO:0007669"/>
    <property type="project" value="InterPro"/>
</dbReference>